<dbReference type="GO" id="GO:0007265">
    <property type="term" value="P:Ras protein signal transduction"/>
    <property type="evidence" value="ECO:0007669"/>
    <property type="project" value="TreeGrafter"/>
</dbReference>
<evidence type="ECO:0000256" key="1">
    <source>
        <dbReference type="SAM" id="MobiDB-lite"/>
    </source>
</evidence>
<protein>
    <submittedName>
        <fullName evidence="3">Putative docking protein 2</fullName>
    </submittedName>
</protein>
<dbReference type="PANTHER" id="PTHR21258">
    <property type="entry name" value="DOCKING PROTEIN RELATED"/>
    <property type="match status" value="1"/>
</dbReference>
<dbReference type="OrthoDB" id="6020914at2759"/>
<dbReference type="Proteomes" id="UP000230750">
    <property type="component" value="Unassembled WGS sequence"/>
</dbReference>
<dbReference type="InterPro" id="IPR050996">
    <property type="entry name" value="Docking_Protein_DOK"/>
</dbReference>
<sequence length="526" mass="58346">MSISLLNFSLQRGDNWKKCSAKLIETENDGLLKLECETDKTLTYSMQTCSRVLEAGSRYSRDNVIELLLQKKIVQLCFDTQDDSVEWLRVLSSYSKDSLSHANAASKTRQNSDHKTIDSATAISPGMEYNVAYELDSTIPPLDVTIRTSPLAEKLNLRGKFFLVIGDDQLTIFSAENKTISFSWEYKTIRKYGRDKKSFSMEVGRRSHTGPGVLVFNTVYGNDIFHRVQKNTLAINSQPPATAPSAPPANQVPTKSASVERSDLRKGRNSKDGLKNNFLHSSAGMPVLDSEYSTIEDSLAARGRREKPSAPRAPEELQYCKAEEITEDAWKKHGRVEENVHTEYYIGVQKPKTSKKPSLKGKSLPANQIYGQINRKRNQPAPRVDLQESDPGVYSSLGQSGISQHPQHVPTDTSECTYDHLARPMANPSNQSAAAFSNPSGSFSDKRIITNNGDEYDHLQRGMTSPQPQEGEELYNVIGQSNPTDKGGQRLINLVDDGSGYMTNAGTAPPVPLENEYDMAVPHGYS</sequence>
<dbReference type="PANTHER" id="PTHR21258:SF62">
    <property type="entry name" value="INSULIN RECEPTOR SUBSTRATE 1"/>
    <property type="match status" value="1"/>
</dbReference>
<dbReference type="SUPFAM" id="SSF50729">
    <property type="entry name" value="PH domain-like"/>
    <property type="match status" value="2"/>
</dbReference>
<feature type="region of interest" description="Disordered" evidence="1">
    <location>
        <begin position="237"/>
        <end position="280"/>
    </location>
</feature>
<dbReference type="PROSITE" id="PS51064">
    <property type="entry name" value="IRS_PTB"/>
    <property type="match status" value="1"/>
</dbReference>
<reference evidence="3 4" key="1">
    <citation type="journal article" date="2017" name="PLoS Biol.">
        <title>The sea cucumber genome provides insights into morphological evolution and visceral regeneration.</title>
        <authorList>
            <person name="Zhang X."/>
            <person name="Sun L."/>
            <person name="Yuan J."/>
            <person name="Sun Y."/>
            <person name="Gao Y."/>
            <person name="Zhang L."/>
            <person name="Li S."/>
            <person name="Dai H."/>
            <person name="Hamel J.F."/>
            <person name="Liu C."/>
            <person name="Yu Y."/>
            <person name="Liu S."/>
            <person name="Lin W."/>
            <person name="Guo K."/>
            <person name="Jin S."/>
            <person name="Xu P."/>
            <person name="Storey K.B."/>
            <person name="Huan P."/>
            <person name="Zhang T."/>
            <person name="Zhou Y."/>
            <person name="Zhang J."/>
            <person name="Lin C."/>
            <person name="Li X."/>
            <person name="Xing L."/>
            <person name="Huo D."/>
            <person name="Sun M."/>
            <person name="Wang L."/>
            <person name="Mercier A."/>
            <person name="Li F."/>
            <person name="Yang H."/>
            <person name="Xiang J."/>
        </authorList>
    </citation>
    <scope>NUCLEOTIDE SEQUENCE [LARGE SCALE GENOMIC DNA]</scope>
    <source>
        <strain evidence="3">Shaxun</strain>
        <tissue evidence="3">Muscle</tissue>
    </source>
</reference>
<dbReference type="Pfam" id="PF02174">
    <property type="entry name" value="IRS"/>
    <property type="match status" value="1"/>
</dbReference>
<accession>A0A2G8KNG2</accession>
<dbReference type="AlphaFoldDB" id="A0A2G8KNG2"/>
<dbReference type="SMART" id="SM01244">
    <property type="entry name" value="IRS"/>
    <property type="match status" value="1"/>
</dbReference>
<gene>
    <name evidence="3" type="ORF">BSL78_13671</name>
</gene>
<evidence type="ECO:0000313" key="3">
    <source>
        <dbReference type="EMBL" id="PIK49478.1"/>
    </source>
</evidence>
<dbReference type="EMBL" id="MRZV01000464">
    <property type="protein sequence ID" value="PIK49478.1"/>
    <property type="molecule type" value="Genomic_DNA"/>
</dbReference>
<feature type="region of interest" description="Disordered" evidence="1">
    <location>
        <begin position="349"/>
        <end position="414"/>
    </location>
</feature>
<evidence type="ECO:0000313" key="4">
    <source>
        <dbReference type="Proteomes" id="UP000230750"/>
    </source>
</evidence>
<dbReference type="Gene3D" id="2.30.29.30">
    <property type="entry name" value="Pleckstrin-homology domain (PH domain)/Phosphotyrosine-binding domain (PTB)"/>
    <property type="match status" value="1"/>
</dbReference>
<proteinExistence type="predicted"/>
<dbReference type="InterPro" id="IPR011993">
    <property type="entry name" value="PH-like_dom_sf"/>
</dbReference>
<feature type="domain" description="IRS-type PTB" evidence="2">
    <location>
        <begin position="138"/>
        <end position="242"/>
    </location>
</feature>
<feature type="compositionally biased region" description="Polar residues" evidence="1">
    <location>
        <begin position="396"/>
        <end position="414"/>
    </location>
</feature>
<keyword evidence="4" id="KW-1185">Reference proteome</keyword>
<comment type="caution">
    <text evidence="3">The sequence shown here is derived from an EMBL/GenBank/DDBJ whole genome shotgun (WGS) entry which is preliminary data.</text>
</comment>
<dbReference type="InterPro" id="IPR002404">
    <property type="entry name" value="IRS_PTB"/>
</dbReference>
<dbReference type="GO" id="GO:0007169">
    <property type="term" value="P:cell surface receptor protein tyrosine kinase signaling pathway"/>
    <property type="evidence" value="ECO:0007669"/>
    <property type="project" value="TreeGrafter"/>
</dbReference>
<dbReference type="SMART" id="SM00310">
    <property type="entry name" value="PTBI"/>
    <property type="match status" value="1"/>
</dbReference>
<dbReference type="GO" id="GO:0043410">
    <property type="term" value="P:positive regulation of MAPK cascade"/>
    <property type="evidence" value="ECO:0007669"/>
    <property type="project" value="TreeGrafter"/>
</dbReference>
<feature type="compositionally biased region" description="Basic and acidic residues" evidence="1">
    <location>
        <begin position="258"/>
        <end position="274"/>
    </location>
</feature>
<organism evidence="3 4">
    <name type="scientific">Stichopus japonicus</name>
    <name type="common">Sea cucumber</name>
    <dbReference type="NCBI Taxonomy" id="307972"/>
    <lineage>
        <taxon>Eukaryota</taxon>
        <taxon>Metazoa</taxon>
        <taxon>Echinodermata</taxon>
        <taxon>Eleutherozoa</taxon>
        <taxon>Echinozoa</taxon>
        <taxon>Holothuroidea</taxon>
        <taxon>Aspidochirotacea</taxon>
        <taxon>Aspidochirotida</taxon>
        <taxon>Stichopodidae</taxon>
        <taxon>Apostichopus</taxon>
    </lineage>
</organism>
<dbReference type="GO" id="GO:0005737">
    <property type="term" value="C:cytoplasm"/>
    <property type="evidence" value="ECO:0007669"/>
    <property type="project" value="TreeGrafter"/>
</dbReference>
<dbReference type="STRING" id="307972.A0A2G8KNG2"/>
<name>A0A2G8KNG2_STIJA</name>
<evidence type="ECO:0000259" key="2">
    <source>
        <dbReference type="PROSITE" id="PS51064"/>
    </source>
</evidence>